<sequence length="326" mass="36944">MELAERFLTDFGLILIHKNEQELFFRSFESEAYCYHVQYGTEAKFIGFGLEVESYDALAALTQIKQASSIQKMDTPGEGFVVNLTDPSGFLVQAIYGQSHLPELTSRSPLSTNYGRKHNRVNATQRPPISTPEVLRLGHVVLELANFKETIQWYMQHFGFIPSDVQVLPSGEPAVVFMRLNLGNQVTDHHTLAMAQSVLPNYSHSAFELLDSDAIGIGQRLLNEKGWSHAWGIGRHILGSQIFDYWNDPWHCKHEHYCDGDVFDSSVETGFHPVSKNAMSQWGPPMPRDFSIPDIRLKNLSDLVYHFTSSPDVNVKKIFNLAKIFL</sequence>
<dbReference type="PROSITE" id="PS51819">
    <property type="entry name" value="VOC"/>
    <property type="match status" value="1"/>
</dbReference>
<dbReference type="Pfam" id="PF00903">
    <property type="entry name" value="Glyoxalase"/>
    <property type="match status" value="1"/>
</dbReference>
<organism evidence="2 3">
    <name type="scientific">Acinetobacter haemolyticus</name>
    <dbReference type="NCBI Taxonomy" id="29430"/>
    <lineage>
        <taxon>Bacteria</taxon>
        <taxon>Pseudomonadati</taxon>
        <taxon>Pseudomonadota</taxon>
        <taxon>Gammaproteobacteria</taxon>
        <taxon>Moraxellales</taxon>
        <taxon>Moraxellaceae</taxon>
        <taxon>Acinetobacter</taxon>
    </lineage>
</organism>
<dbReference type="Gene3D" id="3.10.180.10">
    <property type="entry name" value="2,3-Dihydroxybiphenyl 1,2-Dioxygenase, domain 1"/>
    <property type="match status" value="2"/>
</dbReference>
<dbReference type="SUPFAM" id="SSF54593">
    <property type="entry name" value="Glyoxalase/Bleomycin resistance protein/Dihydroxybiphenyl dioxygenase"/>
    <property type="match status" value="1"/>
</dbReference>
<dbReference type="InterPro" id="IPR029068">
    <property type="entry name" value="Glyas_Bleomycin-R_OHBP_Dase"/>
</dbReference>
<accession>A0AAW4J9J5</accession>
<comment type="caution">
    <text evidence="2">The sequence shown here is derived from an EMBL/GenBank/DDBJ whole genome shotgun (WGS) entry which is preliminary data.</text>
</comment>
<evidence type="ECO:0000313" key="2">
    <source>
        <dbReference type="EMBL" id="MBO3656695.1"/>
    </source>
</evidence>
<gene>
    <name evidence="2" type="ORF">J5N55_01145</name>
</gene>
<dbReference type="AlphaFoldDB" id="A0AAW4J9J5"/>
<dbReference type="InterPro" id="IPR037523">
    <property type="entry name" value="VOC_core"/>
</dbReference>
<reference evidence="2" key="1">
    <citation type="submission" date="2021-03" db="EMBL/GenBank/DDBJ databases">
        <title>Acinetobacter spp. whole-genome sequenced from Terengganu.</title>
        <authorList>
            <person name="Mohd Rani F."/>
        </authorList>
    </citation>
    <scope>NUCLEOTIDE SEQUENCE</scope>
    <source>
        <strain evidence="2">AC1502</strain>
    </source>
</reference>
<evidence type="ECO:0000313" key="3">
    <source>
        <dbReference type="Proteomes" id="UP000670925"/>
    </source>
</evidence>
<dbReference type="Proteomes" id="UP000670925">
    <property type="component" value="Unassembled WGS sequence"/>
</dbReference>
<dbReference type="EMBL" id="JAGFOT010000001">
    <property type="protein sequence ID" value="MBO3656695.1"/>
    <property type="molecule type" value="Genomic_DNA"/>
</dbReference>
<protein>
    <submittedName>
        <fullName evidence="2">VOC family protein</fullName>
    </submittedName>
</protein>
<proteinExistence type="predicted"/>
<dbReference type="InterPro" id="IPR004360">
    <property type="entry name" value="Glyas_Fos-R_dOase_dom"/>
</dbReference>
<feature type="domain" description="VOC" evidence="1">
    <location>
        <begin position="136"/>
        <end position="259"/>
    </location>
</feature>
<evidence type="ECO:0000259" key="1">
    <source>
        <dbReference type="PROSITE" id="PS51819"/>
    </source>
</evidence>
<name>A0AAW4J9J5_ACIHA</name>